<gene>
    <name evidence="1" type="primary">CPS1</name>
    <name evidence="1" type="ORF">AAHA92_13331</name>
</gene>
<proteinExistence type="predicted"/>
<dbReference type="Gene3D" id="1.50.10.130">
    <property type="entry name" value="Terpene synthase, N-terminal domain"/>
    <property type="match status" value="1"/>
</dbReference>
<comment type="caution">
    <text evidence="1">The sequence shown here is derived from an EMBL/GenBank/DDBJ whole genome shotgun (WGS) entry which is preliminary data.</text>
</comment>
<dbReference type="PANTHER" id="PTHR31739:SF30">
    <property type="entry name" value="COPAL-8-OL DIPHOSPHATE HYDRATASE, CHLOROPLASTIC"/>
    <property type="match status" value="1"/>
</dbReference>
<keyword evidence="1" id="KW-0413">Isomerase</keyword>
<dbReference type="PANTHER" id="PTHR31739">
    <property type="entry name" value="ENT-COPALYL DIPHOSPHATE SYNTHASE, CHLOROPLASTIC"/>
    <property type="match status" value="1"/>
</dbReference>
<dbReference type="Gene3D" id="1.10.600.10">
    <property type="entry name" value="Farnesyl Diphosphate Synthase"/>
    <property type="match status" value="1"/>
</dbReference>
<dbReference type="SUPFAM" id="SSF48576">
    <property type="entry name" value="Terpenoid synthases"/>
    <property type="match status" value="1"/>
</dbReference>
<accession>A0ABD1HBR9</accession>
<dbReference type="AlphaFoldDB" id="A0ABD1HBR9"/>
<dbReference type="Proteomes" id="UP001567538">
    <property type="component" value="Unassembled WGS sequence"/>
</dbReference>
<dbReference type="EC" id="5.5.1.1" evidence="1"/>
<evidence type="ECO:0000313" key="1">
    <source>
        <dbReference type="EMBL" id="KAL1552549.1"/>
    </source>
</evidence>
<dbReference type="InterPro" id="IPR008949">
    <property type="entry name" value="Isoprenoid_synthase_dom_sf"/>
</dbReference>
<reference evidence="1 2" key="1">
    <citation type="submission" date="2024-06" db="EMBL/GenBank/DDBJ databases">
        <title>A chromosome level genome sequence of Diviner's sage (Salvia divinorum).</title>
        <authorList>
            <person name="Ford S.A."/>
            <person name="Ro D.-K."/>
            <person name="Ness R.W."/>
            <person name="Phillips M.A."/>
        </authorList>
    </citation>
    <scope>NUCLEOTIDE SEQUENCE [LARGE SCALE GENOMIC DNA]</scope>
    <source>
        <strain evidence="1">SAF-2024a</strain>
        <tissue evidence="1">Leaf</tissue>
    </source>
</reference>
<dbReference type="InterPro" id="IPR008930">
    <property type="entry name" value="Terpenoid_cyclase/PrenylTrfase"/>
</dbReference>
<dbReference type="GO" id="GO:0018849">
    <property type="term" value="F:muconate cycloisomerase activity"/>
    <property type="evidence" value="ECO:0007669"/>
    <property type="project" value="UniProtKB-EC"/>
</dbReference>
<keyword evidence="1" id="KW-0121">Carboxypeptidase</keyword>
<keyword evidence="1" id="KW-0645">Protease</keyword>
<organism evidence="1 2">
    <name type="scientific">Salvia divinorum</name>
    <name type="common">Maria pastora</name>
    <name type="synonym">Diviner's sage</name>
    <dbReference type="NCBI Taxonomy" id="28513"/>
    <lineage>
        <taxon>Eukaryota</taxon>
        <taxon>Viridiplantae</taxon>
        <taxon>Streptophyta</taxon>
        <taxon>Embryophyta</taxon>
        <taxon>Tracheophyta</taxon>
        <taxon>Spermatophyta</taxon>
        <taxon>Magnoliopsida</taxon>
        <taxon>eudicotyledons</taxon>
        <taxon>Gunneridae</taxon>
        <taxon>Pentapetalae</taxon>
        <taxon>asterids</taxon>
        <taxon>lamiids</taxon>
        <taxon>Lamiales</taxon>
        <taxon>Lamiaceae</taxon>
        <taxon>Nepetoideae</taxon>
        <taxon>Mentheae</taxon>
        <taxon>Salviinae</taxon>
        <taxon>Salvia</taxon>
        <taxon>Salvia subgen. Calosphace</taxon>
    </lineage>
</organism>
<dbReference type="SUPFAM" id="SSF48239">
    <property type="entry name" value="Terpenoid cyclases/Protein prenyltransferases"/>
    <property type="match status" value="1"/>
</dbReference>
<name>A0ABD1HBR9_SALDI</name>
<dbReference type="GO" id="GO:0016114">
    <property type="term" value="P:terpenoid biosynthetic process"/>
    <property type="evidence" value="ECO:0007669"/>
    <property type="project" value="UniProtKB-ARBA"/>
</dbReference>
<dbReference type="GO" id="GO:0004180">
    <property type="term" value="F:carboxypeptidase activity"/>
    <property type="evidence" value="ECO:0007669"/>
    <property type="project" value="UniProtKB-KW"/>
</dbReference>
<sequence>MMESPSPIYNLYRAAQLRFPGEEILEEAAKFAFNFLQQKIANHQFQEKWIISHHLIDEVKEGLKMPWYATLPRVEAAYYLQHYAGSEDVWIGKVFYRMPEISNDRYKELAILDFNKCQTQHQLEWIHMQEWYHISSVTEFGISKKRLLRAYFLAAATIFEPERRQERLLWAKTLIVSKMITSFANHGTALSLDHIKIALVTHNLDEIVSSMKDHGLARTLLTTFQKLLDGFDIYTRHQLKNAWSQWFMKVQQREANGGDDAELLANTLNICSAAFNEDVLLHHEYTTLSALTNKICMRLSQIKDKKTLEVVDGGIKDKELEMDMQALVKLVLEENGGSGVDRNIKNTFLSVFKTFYYSAYHDDETTDVHIFKVLFGPVV</sequence>
<dbReference type="InterPro" id="IPR050148">
    <property type="entry name" value="Terpene_synthase-like"/>
</dbReference>
<dbReference type="InterPro" id="IPR036965">
    <property type="entry name" value="Terpene_synth_N_sf"/>
</dbReference>
<protein>
    <submittedName>
        <fullName evidence="1">Gly-Xaa carboxypeptidase, variant 2</fullName>
        <ecNumber evidence="1">5.5.1.1</ecNumber>
    </submittedName>
</protein>
<keyword evidence="1" id="KW-0378">Hydrolase</keyword>
<evidence type="ECO:0000313" key="2">
    <source>
        <dbReference type="Proteomes" id="UP001567538"/>
    </source>
</evidence>
<dbReference type="EMBL" id="JBEAFC010000006">
    <property type="protein sequence ID" value="KAL1552549.1"/>
    <property type="molecule type" value="Genomic_DNA"/>
</dbReference>
<keyword evidence="2" id="KW-1185">Reference proteome</keyword>